<comment type="caution">
    <text evidence="1">The sequence shown here is derived from an EMBL/GenBank/DDBJ whole genome shotgun (WGS) entry which is preliminary data.</text>
</comment>
<dbReference type="Proteomes" id="UP000614272">
    <property type="component" value="Unassembled WGS sequence"/>
</dbReference>
<name>A0ABQ1RIG3_9ALTE</name>
<evidence type="ECO:0000313" key="1">
    <source>
        <dbReference type="EMBL" id="GGD68112.1"/>
    </source>
</evidence>
<protein>
    <recommendedName>
        <fullName evidence="3">Sel1 repeat family protein</fullName>
    </recommendedName>
</protein>
<dbReference type="EMBL" id="BMGJ01000009">
    <property type="protein sequence ID" value="GGD68112.1"/>
    <property type="molecule type" value="Genomic_DNA"/>
</dbReference>
<reference evidence="2" key="1">
    <citation type="journal article" date="2019" name="Int. J. Syst. Evol. Microbiol.">
        <title>The Global Catalogue of Microorganisms (GCM) 10K type strain sequencing project: providing services to taxonomists for standard genome sequencing and annotation.</title>
        <authorList>
            <consortium name="The Broad Institute Genomics Platform"/>
            <consortium name="The Broad Institute Genome Sequencing Center for Infectious Disease"/>
            <person name="Wu L."/>
            <person name="Ma J."/>
        </authorList>
    </citation>
    <scope>NUCLEOTIDE SEQUENCE [LARGE SCALE GENOMIC DNA]</scope>
    <source>
        <strain evidence="2">CGMCC 1.12923</strain>
    </source>
</reference>
<dbReference type="Gene3D" id="1.25.40.10">
    <property type="entry name" value="Tetratricopeptide repeat domain"/>
    <property type="match status" value="1"/>
</dbReference>
<gene>
    <name evidence="1" type="ORF">GCM10011357_23980</name>
</gene>
<sequence>MVLLVSSGQRYLPLLIQQTDSPHALYLGVLLGSEPALEALSGYARESANPYWLEIVAEAGDAGAYYILALNEGNEARHIALLNQSAAGGYAKAQYELALLTDSALKRIELLTRAAHQQYLPATISLYQWYLHQGQVEKALPWLEQAASQDADSALILARQQWQKGQYTQARQGFNQASRLGSPEATEYVSLIENYWPAEQGSGWGPETVITTGRRCAMHIQPVVTSLENMRQLMSLAEEFHDDKRLSDLPVCLLRPIWLSDNQLNCDANWQGNRRLGCDAAKLAELPLDDELSHILVLAPQGKANVHNGIMYLDLTDSYSVFVHELAHFAGFVDEYPLSSELAGQMCHPNLQPPNLIYTLSEEELAQKVDKWRQANVDWELAKSRTCNNHPLQAYKASSRLTFMEYHDQAYIPPVYLALWKQRLNRKHYLLPAHINIAQALEQQGKFEQAKYWWKKRDAFYGMLPLSVDSNLNGSAAAPD</sequence>
<keyword evidence="2" id="KW-1185">Reference proteome</keyword>
<dbReference type="SUPFAM" id="SSF81901">
    <property type="entry name" value="HCP-like"/>
    <property type="match status" value="1"/>
</dbReference>
<accession>A0ABQ1RIG3</accession>
<evidence type="ECO:0008006" key="3">
    <source>
        <dbReference type="Google" id="ProtNLM"/>
    </source>
</evidence>
<proteinExistence type="predicted"/>
<evidence type="ECO:0000313" key="2">
    <source>
        <dbReference type="Proteomes" id="UP000614272"/>
    </source>
</evidence>
<organism evidence="1 2">
    <name type="scientific">Lacimicrobium alkaliphilum</name>
    <dbReference type="NCBI Taxonomy" id="1526571"/>
    <lineage>
        <taxon>Bacteria</taxon>
        <taxon>Pseudomonadati</taxon>
        <taxon>Pseudomonadota</taxon>
        <taxon>Gammaproteobacteria</taxon>
        <taxon>Alteromonadales</taxon>
        <taxon>Alteromonadaceae</taxon>
        <taxon>Lacimicrobium</taxon>
    </lineage>
</organism>
<dbReference type="InterPro" id="IPR011990">
    <property type="entry name" value="TPR-like_helical_dom_sf"/>
</dbReference>